<proteinExistence type="predicted"/>
<comment type="caution">
    <text evidence="2">The sequence shown here is derived from an EMBL/GenBank/DDBJ whole genome shotgun (WGS) entry which is preliminary data.</text>
</comment>
<organism evidence="2 3">
    <name type="scientific">Scylla paramamosain</name>
    <name type="common">Mud crab</name>
    <dbReference type="NCBI Taxonomy" id="85552"/>
    <lineage>
        <taxon>Eukaryota</taxon>
        <taxon>Metazoa</taxon>
        <taxon>Ecdysozoa</taxon>
        <taxon>Arthropoda</taxon>
        <taxon>Crustacea</taxon>
        <taxon>Multicrustacea</taxon>
        <taxon>Malacostraca</taxon>
        <taxon>Eumalacostraca</taxon>
        <taxon>Eucarida</taxon>
        <taxon>Decapoda</taxon>
        <taxon>Pleocyemata</taxon>
        <taxon>Brachyura</taxon>
        <taxon>Eubrachyura</taxon>
        <taxon>Portunoidea</taxon>
        <taxon>Portunidae</taxon>
        <taxon>Portuninae</taxon>
        <taxon>Scylla</taxon>
    </lineage>
</organism>
<evidence type="ECO:0000313" key="3">
    <source>
        <dbReference type="Proteomes" id="UP001487740"/>
    </source>
</evidence>
<sequence length="96" mass="10477">QANSHNIELSKTSPDDMAMDCLELTLKSRVRHHEELEEYAAPSQANTTRSSGMDMEHLGNRGPPGVCADITQTTNLQNAANITSKKGCGKKRALPR</sequence>
<reference evidence="2 3" key="1">
    <citation type="submission" date="2023-03" db="EMBL/GenBank/DDBJ databases">
        <title>High-quality genome of Scylla paramamosain provides insights in environmental adaptation.</title>
        <authorList>
            <person name="Zhang L."/>
        </authorList>
    </citation>
    <scope>NUCLEOTIDE SEQUENCE [LARGE SCALE GENOMIC DNA]</scope>
    <source>
        <strain evidence="2">LZ_2023a</strain>
        <tissue evidence="2">Muscle</tissue>
    </source>
</reference>
<evidence type="ECO:0000313" key="2">
    <source>
        <dbReference type="EMBL" id="KAK8374728.1"/>
    </source>
</evidence>
<dbReference type="AlphaFoldDB" id="A0AAW0SHB7"/>
<dbReference type="EMBL" id="JARAKH010000235">
    <property type="protein sequence ID" value="KAK8374728.1"/>
    <property type="molecule type" value="Genomic_DNA"/>
</dbReference>
<evidence type="ECO:0000256" key="1">
    <source>
        <dbReference type="SAM" id="MobiDB-lite"/>
    </source>
</evidence>
<keyword evidence="3" id="KW-1185">Reference proteome</keyword>
<name>A0AAW0SHB7_SCYPA</name>
<accession>A0AAW0SHB7</accession>
<feature type="region of interest" description="Disordered" evidence="1">
    <location>
        <begin position="35"/>
        <end position="66"/>
    </location>
</feature>
<feature type="non-terminal residue" evidence="2">
    <location>
        <position position="1"/>
    </location>
</feature>
<protein>
    <submittedName>
        <fullName evidence="2">Uncharacterized protein</fullName>
    </submittedName>
</protein>
<gene>
    <name evidence="2" type="ORF">O3P69_015562</name>
</gene>
<dbReference type="Proteomes" id="UP001487740">
    <property type="component" value="Unassembled WGS sequence"/>
</dbReference>